<gene>
    <name evidence="1" type="ORF">DERYTH_LOCUS9768</name>
</gene>
<evidence type="ECO:0000313" key="2">
    <source>
        <dbReference type="Proteomes" id="UP000789405"/>
    </source>
</evidence>
<keyword evidence="2" id="KW-1185">Reference proteome</keyword>
<proteinExistence type="predicted"/>
<organism evidence="1 2">
    <name type="scientific">Dentiscutata erythropus</name>
    <dbReference type="NCBI Taxonomy" id="1348616"/>
    <lineage>
        <taxon>Eukaryota</taxon>
        <taxon>Fungi</taxon>
        <taxon>Fungi incertae sedis</taxon>
        <taxon>Mucoromycota</taxon>
        <taxon>Glomeromycotina</taxon>
        <taxon>Glomeromycetes</taxon>
        <taxon>Diversisporales</taxon>
        <taxon>Gigasporaceae</taxon>
        <taxon>Dentiscutata</taxon>
    </lineage>
</organism>
<dbReference type="EMBL" id="CAJVPY010005442">
    <property type="protein sequence ID" value="CAG8643077.1"/>
    <property type="molecule type" value="Genomic_DNA"/>
</dbReference>
<reference evidence="1" key="1">
    <citation type="submission" date="2021-06" db="EMBL/GenBank/DDBJ databases">
        <authorList>
            <person name="Kallberg Y."/>
            <person name="Tangrot J."/>
            <person name="Rosling A."/>
        </authorList>
    </citation>
    <scope>NUCLEOTIDE SEQUENCE</scope>
    <source>
        <strain evidence="1">MA453B</strain>
    </source>
</reference>
<name>A0A9N9DK94_9GLOM</name>
<accession>A0A9N9DK94</accession>
<dbReference type="AlphaFoldDB" id="A0A9N9DK94"/>
<comment type="caution">
    <text evidence="1">The sequence shown here is derived from an EMBL/GenBank/DDBJ whole genome shotgun (WGS) entry which is preliminary data.</text>
</comment>
<protein>
    <submittedName>
        <fullName evidence="1">27399_t:CDS:1</fullName>
    </submittedName>
</protein>
<sequence>MCINVENFKDWKFYDIYISIFVINYDEKTFKWNLNEDAMATEKLSKAAVVHEGIELFTRPFQEVEVSN</sequence>
<evidence type="ECO:0000313" key="1">
    <source>
        <dbReference type="EMBL" id="CAG8643077.1"/>
    </source>
</evidence>
<dbReference type="Proteomes" id="UP000789405">
    <property type="component" value="Unassembled WGS sequence"/>
</dbReference>